<feature type="transmembrane region" description="Helical" evidence="10">
    <location>
        <begin position="770"/>
        <end position="788"/>
    </location>
</feature>
<dbReference type="Pfam" id="PF01545">
    <property type="entry name" value="Cation_efflux"/>
    <property type="match status" value="1"/>
</dbReference>
<dbReference type="EMBL" id="ML977168">
    <property type="protein sequence ID" value="KAF1984431.1"/>
    <property type="molecule type" value="Genomic_DNA"/>
</dbReference>
<evidence type="ECO:0000256" key="6">
    <source>
        <dbReference type="ARBA" id="ARBA00023065"/>
    </source>
</evidence>
<dbReference type="Gene3D" id="1.20.1510.10">
    <property type="entry name" value="Cation efflux protein transmembrane domain"/>
    <property type="match status" value="1"/>
</dbReference>
<keyword evidence="3 8" id="KW-0813">Transport</keyword>
<reference evidence="12" key="1">
    <citation type="journal article" date="2020" name="Stud. Mycol.">
        <title>101 Dothideomycetes genomes: a test case for predicting lifestyles and emergence of pathogens.</title>
        <authorList>
            <person name="Haridas S."/>
            <person name="Albert R."/>
            <person name="Binder M."/>
            <person name="Bloem J."/>
            <person name="Labutti K."/>
            <person name="Salamov A."/>
            <person name="Andreopoulos B."/>
            <person name="Baker S."/>
            <person name="Barry K."/>
            <person name="Bills G."/>
            <person name="Bluhm B."/>
            <person name="Cannon C."/>
            <person name="Castanera R."/>
            <person name="Culley D."/>
            <person name="Daum C."/>
            <person name="Ezra D."/>
            <person name="Gonzalez J."/>
            <person name="Henrissat B."/>
            <person name="Kuo A."/>
            <person name="Liang C."/>
            <person name="Lipzen A."/>
            <person name="Lutzoni F."/>
            <person name="Magnuson J."/>
            <person name="Mondo S."/>
            <person name="Nolan M."/>
            <person name="Ohm R."/>
            <person name="Pangilinan J."/>
            <person name="Park H.-J."/>
            <person name="Ramirez L."/>
            <person name="Alfaro M."/>
            <person name="Sun H."/>
            <person name="Tritt A."/>
            <person name="Yoshinaga Y."/>
            <person name="Zwiers L.-H."/>
            <person name="Turgeon B."/>
            <person name="Goodwin S."/>
            <person name="Spatafora J."/>
            <person name="Crous P."/>
            <person name="Grigoriev I."/>
        </authorList>
    </citation>
    <scope>NUCLEOTIDE SEQUENCE</scope>
    <source>
        <strain evidence="12">CBS 113979</strain>
    </source>
</reference>
<keyword evidence="5 10" id="KW-1133">Transmembrane helix</keyword>
<feature type="compositionally biased region" description="Polar residues" evidence="9">
    <location>
        <begin position="701"/>
        <end position="716"/>
    </location>
</feature>
<feature type="transmembrane region" description="Helical" evidence="10">
    <location>
        <begin position="381"/>
        <end position="399"/>
    </location>
</feature>
<feature type="compositionally biased region" description="Basic residues" evidence="9">
    <location>
        <begin position="502"/>
        <end position="516"/>
    </location>
</feature>
<feature type="transmembrane region" description="Helical" evidence="10">
    <location>
        <begin position="439"/>
        <end position="456"/>
    </location>
</feature>
<feature type="transmembrane region" description="Helical" evidence="10">
    <location>
        <begin position="405"/>
        <end position="427"/>
    </location>
</feature>
<dbReference type="InterPro" id="IPR045316">
    <property type="entry name" value="Msc2-like"/>
</dbReference>
<dbReference type="NCBIfam" id="TIGR01297">
    <property type="entry name" value="CDF"/>
    <property type="match status" value="1"/>
</dbReference>
<feature type="transmembrane region" description="Helical" evidence="10">
    <location>
        <begin position="739"/>
        <end position="758"/>
    </location>
</feature>
<dbReference type="GO" id="GO:0031410">
    <property type="term" value="C:cytoplasmic vesicle"/>
    <property type="evidence" value="ECO:0007669"/>
    <property type="project" value="TreeGrafter"/>
</dbReference>
<evidence type="ECO:0000256" key="7">
    <source>
        <dbReference type="ARBA" id="ARBA00023136"/>
    </source>
</evidence>
<dbReference type="Proteomes" id="UP000800041">
    <property type="component" value="Unassembled WGS sequence"/>
</dbReference>
<dbReference type="InterPro" id="IPR002524">
    <property type="entry name" value="Cation_efflux"/>
</dbReference>
<evidence type="ECO:0000256" key="10">
    <source>
        <dbReference type="SAM" id="Phobius"/>
    </source>
</evidence>
<feature type="region of interest" description="Disordered" evidence="9">
    <location>
        <begin position="836"/>
        <end position="898"/>
    </location>
</feature>
<feature type="region of interest" description="Disordered" evidence="9">
    <location>
        <begin position="488"/>
        <end position="516"/>
    </location>
</feature>
<accession>A0A6G1GTZ9</accession>
<evidence type="ECO:0000256" key="8">
    <source>
        <dbReference type="RuleBase" id="RU369017"/>
    </source>
</evidence>
<sequence>MSSAYALPLTSHTHDFRPHSHASPHNTSPLFEKHASRPALASDTSPTKQPLKNPPAPHRSSLDPMRQSRARPRGESDLGRSVSKLNTSGAGYGFPPVAEDATSAVNKRWLSIPEIITALLIALPYIFASLAYPEIPKLSAEAINHQRVWNVHTGSDSIPSDVPKHSSLIHACALSSGALFLVGFIAKVQASEKLSGKRKTGLSNGGVGVRKVDKSLLGASPLERVLPRILSFGLPFYAALNLGGVKVALVMLAAISSGISGLDGRPVRNSFVEGLKETIQAKKLTCAAMLFIMLCDLLRTFSADSITQLFGGYLALTISAFVLPPPISTLGRSEFLGKRTTSSSTTSAVPSTPWDENRGAVRIRTPTLLSPLITSKQDTNLTLLAGLGLCALTVLISAISSTPSLVSYSSMTFSTLSIACVVGSVFAAQPQTLHTAQKVGTGIGFSLIALSALLVHPGARGVSFLEVFLSGLCYTAVLVDDPATSFSPVKHTHSHSKDHSHSHSHHQGHDHGKHGKHQEHSLLTAYVLKICTPGSILHNIMIEKDSRRIAYFGSLNLAFMVVQFFYGFVSGSLGLLTDSIHMLFDCAGLAVGLAAAVMSKWPPSINFPYGYGKIENLSGFANGIFLMLVSVEIIFDALGRLREGTELRRLNELLIVSMLGFIVNIVGLTAFGHAHHGHDHGHDHGHSHGSHGHDHGDHGTPRTNLSVPPTPLSANTPAPPPSHAPHHHHHHENENMQGIFLHILADTLGSFAVILSTLLVKFNGWMGWDPLASCLIAILIFVSALPLVKSSGMRLLLTLPDEVEYSLRGTLQEISGLRGVVGYAVPRFWLQDTVSAKGEHKHDHHHEHDHNHHEHDHHDHGHGHEHDHSHGGNCKDHDHGHGHDHSHVDSPGTESDGEPKILGVIHVIASRISDPEDVRERTVLFLRGKGMDVVVHVEKEAEGKCWCGGGVKIG</sequence>
<comment type="similarity">
    <text evidence="2 8">Belongs to the cation diffusion facilitator (CDF) transporter (TC 2.A.4) family. SLC30A subfamily.</text>
</comment>
<evidence type="ECO:0000256" key="1">
    <source>
        <dbReference type="ARBA" id="ARBA00004141"/>
    </source>
</evidence>
<evidence type="ECO:0000256" key="5">
    <source>
        <dbReference type="ARBA" id="ARBA00022989"/>
    </source>
</evidence>
<dbReference type="GO" id="GO:0005385">
    <property type="term" value="F:zinc ion transmembrane transporter activity"/>
    <property type="evidence" value="ECO:0007669"/>
    <property type="project" value="UniProtKB-UniRule"/>
</dbReference>
<dbReference type="InterPro" id="IPR058533">
    <property type="entry name" value="Cation_efflux_TM"/>
</dbReference>
<feature type="compositionally biased region" description="Basic and acidic residues" evidence="9">
    <location>
        <begin position="837"/>
        <end position="888"/>
    </location>
</feature>
<feature type="transmembrane region" description="Helical" evidence="10">
    <location>
        <begin position="653"/>
        <end position="671"/>
    </location>
</feature>
<dbReference type="GO" id="GO:0005794">
    <property type="term" value="C:Golgi apparatus"/>
    <property type="evidence" value="ECO:0007669"/>
    <property type="project" value="TreeGrafter"/>
</dbReference>
<feature type="domain" description="Cation efflux protein transmembrane" evidence="11">
    <location>
        <begin position="551"/>
        <end position="796"/>
    </location>
</feature>
<comment type="function">
    <text evidence="8">Functions as a zinc transporter.</text>
</comment>
<organism evidence="12 13">
    <name type="scientific">Aulographum hederae CBS 113979</name>
    <dbReference type="NCBI Taxonomy" id="1176131"/>
    <lineage>
        <taxon>Eukaryota</taxon>
        <taxon>Fungi</taxon>
        <taxon>Dikarya</taxon>
        <taxon>Ascomycota</taxon>
        <taxon>Pezizomycotina</taxon>
        <taxon>Dothideomycetes</taxon>
        <taxon>Pleosporomycetidae</taxon>
        <taxon>Aulographales</taxon>
        <taxon>Aulographaceae</taxon>
    </lineage>
</organism>
<dbReference type="SUPFAM" id="SSF161111">
    <property type="entry name" value="Cation efflux protein transmembrane domain-like"/>
    <property type="match status" value="1"/>
</dbReference>
<feature type="transmembrane region" description="Helical" evidence="10">
    <location>
        <begin position="115"/>
        <end position="132"/>
    </location>
</feature>
<dbReference type="AlphaFoldDB" id="A0A6G1GTZ9"/>
<dbReference type="InterPro" id="IPR027469">
    <property type="entry name" value="Cation_efflux_TMD_sf"/>
</dbReference>
<keyword evidence="13" id="KW-1185">Reference proteome</keyword>
<evidence type="ECO:0000256" key="2">
    <source>
        <dbReference type="ARBA" id="ARBA00008873"/>
    </source>
</evidence>
<dbReference type="GO" id="GO:0006882">
    <property type="term" value="P:intracellular zinc ion homeostasis"/>
    <property type="evidence" value="ECO:0007669"/>
    <property type="project" value="InterPro"/>
</dbReference>
<evidence type="ECO:0000256" key="4">
    <source>
        <dbReference type="ARBA" id="ARBA00022692"/>
    </source>
</evidence>
<feature type="compositionally biased region" description="Basic and acidic residues" evidence="9">
    <location>
        <begin position="680"/>
        <end position="700"/>
    </location>
</feature>
<feature type="transmembrane region" description="Helical" evidence="10">
    <location>
        <begin position="549"/>
        <end position="568"/>
    </location>
</feature>
<keyword evidence="6 8" id="KW-0406">Ion transport</keyword>
<proteinExistence type="inferred from homology"/>
<feature type="transmembrane region" description="Helical" evidence="10">
    <location>
        <begin position="168"/>
        <end position="188"/>
    </location>
</feature>
<comment type="subcellular location">
    <subcellularLocation>
        <location evidence="8">Endoplasmic reticulum membrane</location>
        <topology evidence="8">Multi-pass membrane protein</topology>
    </subcellularLocation>
    <subcellularLocation>
        <location evidence="1">Membrane</location>
        <topology evidence="1">Multi-pass membrane protein</topology>
    </subcellularLocation>
</comment>
<dbReference type="PANTHER" id="PTHR45755">
    <property type="match status" value="1"/>
</dbReference>
<dbReference type="GO" id="GO:0005789">
    <property type="term" value="C:endoplasmic reticulum membrane"/>
    <property type="evidence" value="ECO:0007669"/>
    <property type="project" value="UniProtKB-SubCell"/>
</dbReference>
<keyword evidence="7 10" id="KW-0472">Membrane</keyword>
<evidence type="ECO:0000313" key="12">
    <source>
        <dbReference type="EMBL" id="KAF1984431.1"/>
    </source>
</evidence>
<feature type="region of interest" description="Disordered" evidence="9">
    <location>
        <begin position="1"/>
        <end position="87"/>
    </location>
</feature>
<dbReference type="OrthoDB" id="78669at2759"/>
<dbReference type="GO" id="GO:1904257">
    <property type="term" value="P:zinc ion import into Golgi lumen"/>
    <property type="evidence" value="ECO:0007669"/>
    <property type="project" value="TreeGrafter"/>
</dbReference>
<name>A0A6G1GTZ9_9PEZI</name>
<evidence type="ECO:0000313" key="13">
    <source>
        <dbReference type="Proteomes" id="UP000800041"/>
    </source>
</evidence>
<keyword evidence="8" id="KW-0256">Endoplasmic reticulum</keyword>
<keyword evidence="4 10" id="KW-0812">Transmembrane</keyword>
<dbReference type="PANTHER" id="PTHR45755:SF4">
    <property type="entry name" value="ZINC TRANSPORTER 7"/>
    <property type="match status" value="1"/>
</dbReference>
<feature type="region of interest" description="Disordered" evidence="9">
    <location>
        <begin position="677"/>
        <end position="731"/>
    </location>
</feature>
<evidence type="ECO:0000256" key="9">
    <source>
        <dbReference type="SAM" id="MobiDB-lite"/>
    </source>
</evidence>
<protein>
    <recommendedName>
        <fullName evidence="8">Zinc transporter</fullName>
    </recommendedName>
</protein>
<evidence type="ECO:0000259" key="11">
    <source>
        <dbReference type="Pfam" id="PF01545"/>
    </source>
</evidence>
<evidence type="ECO:0000256" key="3">
    <source>
        <dbReference type="ARBA" id="ARBA00022448"/>
    </source>
</evidence>
<gene>
    <name evidence="12" type="ORF">K402DRAFT_455895</name>
</gene>
<feature type="transmembrane region" description="Helical" evidence="10">
    <location>
        <begin position="234"/>
        <end position="259"/>
    </location>
</feature>
<feature type="transmembrane region" description="Helical" evidence="10">
    <location>
        <begin position="619"/>
        <end position="641"/>
    </location>
</feature>